<evidence type="ECO:0000313" key="11">
    <source>
        <dbReference type="Proteomes" id="UP001596143"/>
    </source>
</evidence>
<keyword evidence="6 9" id="KW-0255">Endonuclease</keyword>
<dbReference type="InterPro" id="IPR020549">
    <property type="entry name" value="YbeY_CS"/>
</dbReference>
<evidence type="ECO:0000256" key="2">
    <source>
        <dbReference type="ARBA" id="ARBA00022517"/>
    </source>
</evidence>
<evidence type="ECO:0000256" key="8">
    <source>
        <dbReference type="ARBA" id="ARBA00022833"/>
    </source>
</evidence>
<protein>
    <recommendedName>
        <fullName evidence="9">Endoribonuclease YbeY</fullName>
        <ecNumber evidence="9">3.1.-.-</ecNumber>
    </recommendedName>
</protein>
<feature type="binding site" evidence="9">
    <location>
        <position position="131"/>
    </location>
    <ligand>
        <name>Zn(2+)</name>
        <dbReference type="ChEBI" id="CHEBI:29105"/>
        <note>catalytic</note>
    </ligand>
</feature>
<proteinExistence type="inferred from homology"/>
<keyword evidence="7 9" id="KW-0378">Hydrolase</keyword>
<feature type="binding site" evidence="9">
    <location>
        <position position="125"/>
    </location>
    <ligand>
        <name>Zn(2+)</name>
        <dbReference type="ChEBI" id="CHEBI:29105"/>
        <note>catalytic</note>
    </ligand>
</feature>
<keyword evidence="3 9" id="KW-0698">rRNA processing</keyword>
<keyword evidence="8 9" id="KW-0862">Zinc</keyword>
<dbReference type="SUPFAM" id="SSF55486">
    <property type="entry name" value="Metalloproteases ('zincins'), catalytic domain"/>
    <property type="match status" value="1"/>
</dbReference>
<dbReference type="PROSITE" id="PS01306">
    <property type="entry name" value="UPF0054"/>
    <property type="match status" value="1"/>
</dbReference>
<evidence type="ECO:0000256" key="3">
    <source>
        <dbReference type="ARBA" id="ARBA00022552"/>
    </source>
</evidence>
<comment type="cofactor">
    <cofactor evidence="9">
        <name>Zn(2+)</name>
        <dbReference type="ChEBI" id="CHEBI:29105"/>
    </cofactor>
    <text evidence="9">Binds 1 zinc ion.</text>
</comment>
<comment type="caution">
    <text evidence="10">The sequence shown here is derived from an EMBL/GenBank/DDBJ whole genome shotgun (WGS) entry which is preliminary data.</text>
</comment>
<comment type="subcellular location">
    <subcellularLocation>
        <location evidence="9">Cytoplasm</location>
    </subcellularLocation>
</comment>
<comment type="function">
    <text evidence="9">Single strand-specific metallo-endoribonuclease involved in late-stage 70S ribosome quality control and in maturation of the 3' terminus of the 16S rRNA.</text>
</comment>
<gene>
    <name evidence="9 10" type="primary">ybeY</name>
    <name evidence="10" type="ORF">ACFPTR_12840</name>
</gene>
<keyword evidence="9" id="KW-0963">Cytoplasm</keyword>
<dbReference type="PANTHER" id="PTHR46986:SF1">
    <property type="entry name" value="ENDORIBONUCLEASE YBEY, CHLOROPLASTIC"/>
    <property type="match status" value="1"/>
</dbReference>
<comment type="similarity">
    <text evidence="1 9">Belongs to the endoribonuclease YbeY family.</text>
</comment>
<dbReference type="InterPro" id="IPR023091">
    <property type="entry name" value="MetalPrtase_cat_dom_sf_prd"/>
</dbReference>
<dbReference type="InterPro" id="IPR002036">
    <property type="entry name" value="YbeY"/>
</dbReference>
<keyword evidence="5 9" id="KW-0479">Metal-binding</keyword>
<dbReference type="Proteomes" id="UP001596143">
    <property type="component" value="Unassembled WGS sequence"/>
</dbReference>
<evidence type="ECO:0000313" key="10">
    <source>
        <dbReference type="EMBL" id="MFC5629734.1"/>
    </source>
</evidence>
<evidence type="ECO:0000256" key="9">
    <source>
        <dbReference type="HAMAP-Rule" id="MF_00009"/>
    </source>
</evidence>
<name>A0ABW0UAB1_9BACI</name>
<evidence type="ECO:0000256" key="6">
    <source>
        <dbReference type="ARBA" id="ARBA00022759"/>
    </source>
</evidence>
<reference evidence="11" key="1">
    <citation type="journal article" date="2019" name="Int. J. Syst. Evol. Microbiol.">
        <title>The Global Catalogue of Microorganisms (GCM) 10K type strain sequencing project: providing services to taxonomists for standard genome sequencing and annotation.</title>
        <authorList>
            <consortium name="The Broad Institute Genomics Platform"/>
            <consortium name="The Broad Institute Genome Sequencing Center for Infectious Disease"/>
            <person name="Wu L."/>
            <person name="Ma J."/>
        </authorList>
    </citation>
    <scope>NUCLEOTIDE SEQUENCE [LARGE SCALE GENOMIC DNA]</scope>
    <source>
        <strain evidence="11">CGMCC 1.15790</strain>
    </source>
</reference>
<organism evidence="10 11">
    <name type="scientific">Aliibacillus thermotolerans</name>
    <dbReference type="NCBI Taxonomy" id="1834418"/>
    <lineage>
        <taxon>Bacteria</taxon>
        <taxon>Bacillati</taxon>
        <taxon>Bacillota</taxon>
        <taxon>Bacilli</taxon>
        <taxon>Bacillales</taxon>
        <taxon>Bacillaceae</taxon>
        <taxon>Aliibacillus</taxon>
    </lineage>
</organism>
<dbReference type="RefSeq" id="WP_270898128.1">
    <property type="nucleotide sequence ID" value="NZ_JBHSPF010000068.1"/>
</dbReference>
<accession>A0ABW0UAB1</accession>
<keyword evidence="11" id="KW-1185">Reference proteome</keyword>
<keyword evidence="4 9" id="KW-0540">Nuclease</keyword>
<dbReference type="PANTHER" id="PTHR46986">
    <property type="entry name" value="ENDORIBONUCLEASE YBEY, CHLOROPLASTIC"/>
    <property type="match status" value="1"/>
</dbReference>
<evidence type="ECO:0000256" key="4">
    <source>
        <dbReference type="ARBA" id="ARBA00022722"/>
    </source>
</evidence>
<sequence length="155" mass="17967">MDMQIDFIDETNSLTNKEKKDVEQLLQLAAEMEKVKERAELSITFVDNESIRSLNKEYRGIDRETDVLSFALNDGEEEVDHDFEEMPELLGDIVVSVEKAATQAEEYGHSYQRELGFLVVHGFLHLLGYHHEEKEAEKIMFARQEQILSAYGLER</sequence>
<evidence type="ECO:0000256" key="1">
    <source>
        <dbReference type="ARBA" id="ARBA00010875"/>
    </source>
</evidence>
<evidence type="ECO:0000256" key="7">
    <source>
        <dbReference type="ARBA" id="ARBA00022801"/>
    </source>
</evidence>
<dbReference type="Gene3D" id="3.40.390.30">
    <property type="entry name" value="Metalloproteases ('zincins'), catalytic domain"/>
    <property type="match status" value="1"/>
</dbReference>
<dbReference type="EC" id="3.1.-.-" evidence="9"/>
<dbReference type="Pfam" id="PF02130">
    <property type="entry name" value="YbeY"/>
    <property type="match status" value="1"/>
</dbReference>
<dbReference type="EMBL" id="JBHSPF010000068">
    <property type="protein sequence ID" value="MFC5629734.1"/>
    <property type="molecule type" value="Genomic_DNA"/>
</dbReference>
<dbReference type="NCBIfam" id="TIGR00043">
    <property type="entry name" value="rRNA maturation RNase YbeY"/>
    <property type="match status" value="1"/>
</dbReference>
<evidence type="ECO:0000256" key="5">
    <source>
        <dbReference type="ARBA" id="ARBA00022723"/>
    </source>
</evidence>
<keyword evidence="2 9" id="KW-0690">Ribosome biogenesis</keyword>
<dbReference type="HAMAP" id="MF_00009">
    <property type="entry name" value="Endoribonucl_YbeY"/>
    <property type="match status" value="1"/>
</dbReference>
<feature type="binding site" evidence="9">
    <location>
        <position position="121"/>
    </location>
    <ligand>
        <name>Zn(2+)</name>
        <dbReference type="ChEBI" id="CHEBI:29105"/>
        <note>catalytic</note>
    </ligand>
</feature>